<accession>A0A7U2IDB5</accession>
<evidence type="ECO:0000256" key="1">
    <source>
        <dbReference type="SAM" id="MobiDB-lite"/>
    </source>
</evidence>
<feature type="region of interest" description="Disordered" evidence="1">
    <location>
        <begin position="56"/>
        <end position="90"/>
    </location>
</feature>
<gene>
    <name evidence="2" type="ORF">JI435_424750</name>
</gene>
<dbReference type="VEuPathDB" id="FungiDB:JI435_424750"/>
<dbReference type="Proteomes" id="UP000663193">
    <property type="component" value="Chromosome 23"/>
</dbReference>
<evidence type="ECO:0000313" key="2">
    <source>
        <dbReference type="EMBL" id="QRD07698.1"/>
    </source>
</evidence>
<protein>
    <submittedName>
        <fullName evidence="2">Uncharacterized protein</fullName>
    </submittedName>
</protein>
<organism evidence="2 3">
    <name type="scientific">Phaeosphaeria nodorum (strain SN15 / ATCC MYA-4574 / FGSC 10173)</name>
    <name type="common">Glume blotch fungus</name>
    <name type="synonym">Parastagonospora nodorum</name>
    <dbReference type="NCBI Taxonomy" id="321614"/>
    <lineage>
        <taxon>Eukaryota</taxon>
        <taxon>Fungi</taxon>
        <taxon>Dikarya</taxon>
        <taxon>Ascomycota</taxon>
        <taxon>Pezizomycotina</taxon>
        <taxon>Dothideomycetes</taxon>
        <taxon>Pleosporomycetidae</taxon>
        <taxon>Pleosporales</taxon>
        <taxon>Pleosporineae</taxon>
        <taxon>Phaeosphaeriaceae</taxon>
        <taxon>Parastagonospora</taxon>
    </lineage>
</organism>
<sequence length="90" mass="9891">MTSETQPSEAHPPYLVVILLPLHFSWDLQSSAALHQGVDQLPHLDPRASATHRTFRTMLPPSNSHSHGLLRAASTKQPQGASPFYIQSTP</sequence>
<keyword evidence="3" id="KW-1185">Reference proteome</keyword>
<name>A0A7U2IDB5_PHANO</name>
<evidence type="ECO:0000313" key="3">
    <source>
        <dbReference type="Proteomes" id="UP000663193"/>
    </source>
</evidence>
<dbReference type="EMBL" id="CP069045">
    <property type="protein sequence ID" value="QRD07698.1"/>
    <property type="molecule type" value="Genomic_DNA"/>
</dbReference>
<dbReference type="AlphaFoldDB" id="A0A7U2IDB5"/>
<proteinExistence type="predicted"/>
<feature type="compositionally biased region" description="Polar residues" evidence="1">
    <location>
        <begin position="74"/>
        <end position="90"/>
    </location>
</feature>
<reference evidence="3" key="1">
    <citation type="journal article" date="2021" name="BMC Genomics">
        <title>Chromosome-level genome assembly and manually-curated proteome of model necrotroph Parastagonospora nodorum Sn15 reveals a genome-wide trove of candidate effector homologs, and redundancy of virulence-related functions within an accessory chromosome.</title>
        <authorList>
            <person name="Bertazzoni S."/>
            <person name="Jones D.A.B."/>
            <person name="Phan H.T."/>
            <person name="Tan K.-C."/>
            <person name="Hane J.K."/>
        </authorList>
    </citation>
    <scope>NUCLEOTIDE SEQUENCE [LARGE SCALE GENOMIC DNA]</scope>
    <source>
        <strain evidence="3">SN15 / ATCC MYA-4574 / FGSC 10173)</strain>
    </source>
</reference>